<protein>
    <submittedName>
        <fullName evidence="1">Reverse transcriptase domain-containing protein</fullName>
    </submittedName>
</protein>
<sequence length="285" mass="31777">LRASETNGFPPMLLNLLTSSYYRTTTFILGNELGFKLAKTTEDSIAHADDLFLFAESPLGLQRRLNGLDNGLFLADMVLNSAKCASFYVQAIGKEKSACLRPCELSIRGSDLRSLGSLDTFKYLGVPFSYRGKIACCQLTHQARVLRHYQVINLLASNLVKRKLEVLLKPHIPEGRTFKKPDLDGLTVVNIAFTNEDLLETVNDGKFRHYSIAEVQENHRRILGHPANFPVSHVPTIFSSRGALHPRSEARLRLLGLSKLDLTDLCLMVVRASLKAYDVFMRGAG</sequence>
<proteinExistence type="predicted"/>
<evidence type="ECO:0000313" key="1">
    <source>
        <dbReference type="WBParaSite" id="SSLN_0002031901-mRNA-1"/>
    </source>
</evidence>
<name>A0A183TSY9_SCHSO</name>
<organism evidence="1">
    <name type="scientific">Schistocephalus solidus</name>
    <name type="common">Tapeworm</name>
    <dbReference type="NCBI Taxonomy" id="70667"/>
    <lineage>
        <taxon>Eukaryota</taxon>
        <taxon>Metazoa</taxon>
        <taxon>Spiralia</taxon>
        <taxon>Lophotrochozoa</taxon>
        <taxon>Platyhelminthes</taxon>
        <taxon>Cestoda</taxon>
        <taxon>Eucestoda</taxon>
        <taxon>Diphyllobothriidea</taxon>
        <taxon>Diphyllobothriidae</taxon>
        <taxon>Schistocephalus</taxon>
    </lineage>
</organism>
<dbReference type="AlphaFoldDB" id="A0A183TSY9"/>
<dbReference type="WBParaSite" id="SSLN_0002031901-mRNA-1">
    <property type="protein sequence ID" value="SSLN_0002031901-mRNA-1"/>
    <property type="gene ID" value="SSLN_0002031901"/>
</dbReference>
<reference evidence="1" key="1">
    <citation type="submission" date="2016-06" db="UniProtKB">
        <authorList>
            <consortium name="WormBaseParasite"/>
        </authorList>
    </citation>
    <scope>IDENTIFICATION</scope>
</reference>
<accession>A0A183TSY9</accession>